<dbReference type="EMBL" id="BTGU01000003">
    <property type="protein sequence ID" value="GMN32626.1"/>
    <property type="molecule type" value="Genomic_DNA"/>
</dbReference>
<reference evidence="1" key="1">
    <citation type="submission" date="2023-07" db="EMBL/GenBank/DDBJ databases">
        <title>draft genome sequence of fig (Ficus carica).</title>
        <authorList>
            <person name="Takahashi T."/>
            <person name="Nishimura K."/>
        </authorList>
    </citation>
    <scope>NUCLEOTIDE SEQUENCE</scope>
</reference>
<organism evidence="1 2">
    <name type="scientific">Ficus carica</name>
    <name type="common">Common fig</name>
    <dbReference type="NCBI Taxonomy" id="3494"/>
    <lineage>
        <taxon>Eukaryota</taxon>
        <taxon>Viridiplantae</taxon>
        <taxon>Streptophyta</taxon>
        <taxon>Embryophyta</taxon>
        <taxon>Tracheophyta</taxon>
        <taxon>Spermatophyta</taxon>
        <taxon>Magnoliopsida</taxon>
        <taxon>eudicotyledons</taxon>
        <taxon>Gunneridae</taxon>
        <taxon>Pentapetalae</taxon>
        <taxon>rosids</taxon>
        <taxon>fabids</taxon>
        <taxon>Rosales</taxon>
        <taxon>Moraceae</taxon>
        <taxon>Ficeae</taxon>
        <taxon>Ficus</taxon>
    </lineage>
</organism>
<name>A0AA87ZV19_FICCA</name>
<evidence type="ECO:0000313" key="2">
    <source>
        <dbReference type="Proteomes" id="UP001187192"/>
    </source>
</evidence>
<sequence>MPIPAAAAMANDVPCCEGSADLECDVVKESIHVLDQIENRNKHVIEADRSGKKIKKHFVLVHL</sequence>
<dbReference type="Gramene" id="FCD_00006706-RA">
    <property type="protein sequence ID" value="FCD_00006706-RA:cds"/>
    <property type="gene ID" value="FCD_00006706"/>
</dbReference>
<gene>
    <name evidence="1" type="ORF">TIFTF001_003773</name>
</gene>
<protein>
    <submittedName>
        <fullName evidence="1">Uncharacterized protein</fullName>
    </submittedName>
</protein>
<dbReference type="AlphaFoldDB" id="A0AA87ZV19"/>
<keyword evidence="2" id="KW-1185">Reference proteome</keyword>
<dbReference type="Proteomes" id="UP001187192">
    <property type="component" value="Unassembled WGS sequence"/>
</dbReference>
<accession>A0AA87ZV19</accession>
<evidence type="ECO:0000313" key="1">
    <source>
        <dbReference type="EMBL" id="GMN32626.1"/>
    </source>
</evidence>
<proteinExistence type="predicted"/>
<comment type="caution">
    <text evidence="1">The sequence shown here is derived from an EMBL/GenBank/DDBJ whole genome shotgun (WGS) entry which is preliminary data.</text>
</comment>